<keyword evidence="4" id="KW-1185">Reference proteome</keyword>
<dbReference type="Proteomes" id="UP001189429">
    <property type="component" value="Unassembled WGS sequence"/>
</dbReference>
<feature type="region of interest" description="Disordered" evidence="1">
    <location>
        <begin position="86"/>
        <end position="173"/>
    </location>
</feature>
<feature type="domain" description="Vesicle transport v-SNARE N-terminal" evidence="2">
    <location>
        <begin position="12"/>
        <end position="72"/>
    </location>
</feature>
<feature type="compositionally biased region" description="Low complexity" evidence="1">
    <location>
        <begin position="117"/>
        <end position="131"/>
    </location>
</feature>
<name>A0ABN9TGD4_9DINO</name>
<feature type="compositionally biased region" description="Polar residues" evidence="1">
    <location>
        <begin position="153"/>
        <end position="173"/>
    </location>
</feature>
<dbReference type="InterPro" id="IPR038407">
    <property type="entry name" value="v-SNARE_N_sf"/>
</dbReference>
<gene>
    <name evidence="3" type="ORF">PCOR1329_LOCUS38851</name>
</gene>
<sequence>MLVATSVTATVSDMFEEYAHEFSRLRQEFDDQVAAAKASSSSGAETRCVSEAERRVAGAERALKQMEMEAEHFLWVQMSIGGDSFGQTAFRSPPSALHPEKTCSERLGARRPRRGRSWNPGCSCSGPSSRSAGRRWRLPRRRRSGGRCWGPPTTRSRARQSGTASVSWTSTTP</sequence>
<proteinExistence type="predicted"/>
<dbReference type="Pfam" id="PF05008">
    <property type="entry name" value="V-SNARE"/>
    <property type="match status" value="1"/>
</dbReference>
<evidence type="ECO:0000256" key="1">
    <source>
        <dbReference type="SAM" id="MobiDB-lite"/>
    </source>
</evidence>
<dbReference type="InterPro" id="IPR007705">
    <property type="entry name" value="Vesicle_trsprt_v-SNARE_N"/>
</dbReference>
<comment type="caution">
    <text evidence="3">The sequence shown here is derived from an EMBL/GenBank/DDBJ whole genome shotgun (WGS) entry which is preliminary data.</text>
</comment>
<dbReference type="EMBL" id="CAUYUJ010014700">
    <property type="protein sequence ID" value="CAK0844877.1"/>
    <property type="molecule type" value="Genomic_DNA"/>
</dbReference>
<feature type="compositionally biased region" description="Basic residues" evidence="1">
    <location>
        <begin position="132"/>
        <end position="145"/>
    </location>
</feature>
<feature type="compositionally biased region" description="Basic and acidic residues" evidence="1">
    <location>
        <begin position="98"/>
        <end position="108"/>
    </location>
</feature>
<dbReference type="Gene3D" id="1.20.58.400">
    <property type="entry name" value="t-snare proteins"/>
    <property type="match status" value="1"/>
</dbReference>
<reference evidence="3" key="1">
    <citation type="submission" date="2023-10" db="EMBL/GenBank/DDBJ databases">
        <authorList>
            <person name="Chen Y."/>
            <person name="Shah S."/>
            <person name="Dougan E. K."/>
            <person name="Thang M."/>
            <person name="Chan C."/>
        </authorList>
    </citation>
    <scope>NUCLEOTIDE SEQUENCE [LARGE SCALE GENOMIC DNA]</scope>
</reference>
<evidence type="ECO:0000259" key="2">
    <source>
        <dbReference type="Pfam" id="PF05008"/>
    </source>
</evidence>
<organism evidence="3 4">
    <name type="scientific">Prorocentrum cordatum</name>
    <dbReference type="NCBI Taxonomy" id="2364126"/>
    <lineage>
        <taxon>Eukaryota</taxon>
        <taxon>Sar</taxon>
        <taxon>Alveolata</taxon>
        <taxon>Dinophyceae</taxon>
        <taxon>Prorocentrales</taxon>
        <taxon>Prorocentraceae</taxon>
        <taxon>Prorocentrum</taxon>
    </lineage>
</organism>
<protein>
    <recommendedName>
        <fullName evidence="2">Vesicle transport v-SNARE N-terminal domain-containing protein</fullName>
    </recommendedName>
</protein>
<evidence type="ECO:0000313" key="4">
    <source>
        <dbReference type="Proteomes" id="UP001189429"/>
    </source>
</evidence>
<evidence type="ECO:0000313" key="3">
    <source>
        <dbReference type="EMBL" id="CAK0844877.1"/>
    </source>
</evidence>
<accession>A0ABN9TGD4</accession>